<dbReference type="CDD" id="cd19097">
    <property type="entry name" value="AKR_unchar"/>
    <property type="match status" value="1"/>
</dbReference>
<evidence type="ECO:0000313" key="3">
    <source>
        <dbReference type="Proteomes" id="UP000515860"/>
    </source>
</evidence>
<proteinExistence type="predicted"/>
<accession>A0A7G9GCC5</accession>
<name>A0A7G9GCC5_9FIRM</name>
<keyword evidence="3" id="KW-1185">Reference proteome</keyword>
<evidence type="ECO:0000313" key="2">
    <source>
        <dbReference type="EMBL" id="QNM08457.1"/>
    </source>
</evidence>
<protein>
    <submittedName>
        <fullName evidence="2">Aldo/keto reductase</fullName>
    </submittedName>
</protein>
<dbReference type="RefSeq" id="WP_249328760.1">
    <property type="nucleotide sequence ID" value="NZ_CP060635.1"/>
</dbReference>
<dbReference type="AlphaFoldDB" id="A0A7G9GCC5"/>
<dbReference type="SUPFAM" id="SSF51430">
    <property type="entry name" value="NAD(P)-linked oxidoreductase"/>
    <property type="match status" value="1"/>
</dbReference>
<dbReference type="Gene3D" id="3.20.20.100">
    <property type="entry name" value="NADP-dependent oxidoreductase domain"/>
    <property type="match status" value="1"/>
</dbReference>
<gene>
    <name evidence="2" type="ORF">H9Q79_16585</name>
</gene>
<feature type="domain" description="NADP-dependent oxidoreductase" evidence="1">
    <location>
        <begin position="10"/>
        <end position="270"/>
    </location>
</feature>
<dbReference type="InterPro" id="IPR053135">
    <property type="entry name" value="AKR2_Oxidoreductase"/>
</dbReference>
<evidence type="ECO:0000259" key="1">
    <source>
        <dbReference type="Pfam" id="PF00248"/>
    </source>
</evidence>
<dbReference type="KEGG" id="whj:H9Q79_16585"/>
<dbReference type="PANTHER" id="PTHR43312:SF1">
    <property type="entry name" value="NADP-DEPENDENT OXIDOREDUCTASE DOMAIN-CONTAINING PROTEIN"/>
    <property type="match status" value="1"/>
</dbReference>
<sequence>MTEQISKFTLGTVQLGMNYGMANKTGQPSTEQAFAILDAAAENGVTSLDTAVAYGTSEEVIGKYLAQSQNRFFITSKFKLAGKDDPLAEFEQQKNLTKEHLGKVNMYFYHDAHQMRAYGSLLREPMERMKEEGLTSMVGASVYEVEDIEDFLKCEWLQGIQVPMNILDNRIVESGLLEELKKRGVLVFVRSVFLQGLLCMDTVPERFEFLGPYVEELRDIAKSENMSLREMSVAYIRDLPGITSLALGCETAGQVKENAALIGVKAISPAGTDAIRALGKRVPIQEAMDRILGKK</sequence>
<dbReference type="PANTHER" id="PTHR43312">
    <property type="entry name" value="D-THREO-ALDOSE 1-DEHYDROGENASE"/>
    <property type="match status" value="1"/>
</dbReference>
<dbReference type="InterPro" id="IPR036812">
    <property type="entry name" value="NAD(P)_OxRdtase_dom_sf"/>
</dbReference>
<organism evidence="2 3">
    <name type="scientific">Wansuia hejianensis</name>
    <dbReference type="NCBI Taxonomy" id="2763667"/>
    <lineage>
        <taxon>Bacteria</taxon>
        <taxon>Bacillati</taxon>
        <taxon>Bacillota</taxon>
        <taxon>Clostridia</taxon>
        <taxon>Lachnospirales</taxon>
        <taxon>Lachnospiraceae</taxon>
        <taxon>Wansuia</taxon>
    </lineage>
</organism>
<dbReference type="EMBL" id="CP060635">
    <property type="protein sequence ID" value="QNM08457.1"/>
    <property type="molecule type" value="Genomic_DNA"/>
</dbReference>
<dbReference type="Proteomes" id="UP000515860">
    <property type="component" value="Chromosome"/>
</dbReference>
<dbReference type="Pfam" id="PF00248">
    <property type="entry name" value="Aldo_ket_red"/>
    <property type="match status" value="1"/>
</dbReference>
<dbReference type="InterPro" id="IPR023210">
    <property type="entry name" value="NADP_OxRdtase_dom"/>
</dbReference>
<reference evidence="2 3" key="1">
    <citation type="submission" date="2020-08" db="EMBL/GenBank/DDBJ databases">
        <authorList>
            <person name="Liu C."/>
            <person name="Sun Q."/>
        </authorList>
    </citation>
    <scope>NUCLEOTIDE SEQUENCE [LARGE SCALE GENOMIC DNA]</scope>
    <source>
        <strain evidence="2 3">NSJ-29</strain>
    </source>
</reference>